<sequence>MNRIDRLNALLIHLQSKPRVTLSELEDRFEIGRRTVFRDIRSLIDAGVPIGGEAGEGYFIVEGYHLPPVVFNKEEAAAILMGAKFVEQNADVHTIQEYEKAMYKIKAVLKYSDKEFLDNLNERVAIRPSPTPRQPVDSHIAEIQQAIATNRLVSMTYYSQYNDSTTSREVEPLGMVFYSGRWHLIAFCRLRRDLRDFRTDRIQKVNVLPEIIDPAKHPNYLDFLNEALIGTDAKEATIKCTAKAARFMGEQKYFQGFVEETKLQDGHYQMKFVTPYYDYFARWLMMYGNEIEILSPSELQGIAATIAKNLLEHHSAPFLVKT</sequence>
<dbReference type="InterPro" id="IPR026881">
    <property type="entry name" value="WYL_dom"/>
</dbReference>
<dbReference type="Pfam" id="PF08279">
    <property type="entry name" value="HTH_11"/>
    <property type="match status" value="1"/>
</dbReference>
<proteinExistence type="predicted"/>
<dbReference type="AlphaFoldDB" id="A0A239KM15"/>
<dbReference type="GO" id="GO:0003677">
    <property type="term" value="F:DNA binding"/>
    <property type="evidence" value="ECO:0007669"/>
    <property type="project" value="UniProtKB-KW"/>
</dbReference>
<evidence type="ECO:0000313" key="5">
    <source>
        <dbReference type="Proteomes" id="UP000198393"/>
    </source>
</evidence>
<evidence type="ECO:0000259" key="2">
    <source>
        <dbReference type="Pfam" id="PF13280"/>
    </source>
</evidence>
<dbReference type="PROSITE" id="PS52050">
    <property type="entry name" value="WYL"/>
    <property type="match status" value="1"/>
</dbReference>
<feature type="domain" description="WCX" evidence="3">
    <location>
        <begin position="235"/>
        <end position="310"/>
    </location>
</feature>
<evidence type="ECO:0000259" key="1">
    <source>
        <dbReference type="Pfam" id="PF08279"/>
    </source>
</evidence>
<dbReference type="PIRSF" id="PIRSF016838">
    <property type="entry name" value="PafC"/>
    <property type="match status" value="1"/>
</dbReference>
<feature type="domain" description="Helix-turn-helix type 11" evidence="1">
    <location>
        <begin position="6"/>
        <end position="58"/>
    </location>
</feature>
<dbReference type="Proteomes" id="UP000198393">
    <property type="component" value="Unassembled WGS sequence"/>
</dbReference>
<keyword evidence="4" id="KW-0238">DNA-binding</keyword>
<evidence type="ECO:0000313" key="4">
    <source>
        <dbReference type="EMBL" id="SNT19191.1"/>
    </source>
</evidence>
<dbReference type="PANTHER" id="PTHR34580:SF3">
    <property type="entry name" value="PROTEIN PAFB"/>
    <property type="match status" value="1"/>
</dbReference>
<feature type="domain" description="WYL" evidence="2">
    <location>
        <begin position="139"/>
        <end position="206"/>
    </location>
</feature>
<dbReference type="RefSeq" id="WP_089357448.1">
    <property type="nucleotide sequence ID" value="NZ_FZPD01000004.1"/>
</dbReference>
<protein>
    <submittedName>
        <fullName evidence="4">Predicted DNA-binding transcriptional regulator YafY, contains an HTH and WYL domains</fullName>
    </submittedName>
</protein>
<dbReference type="InterPro" id="IPR028349">
    <property type="entry name" value="PafC-like"/>
</dbReference>
<organism evidence="4 5">
    <name type="scientific">Ekhidna lutea</name>
    <dbReference type="NCBI Taxonomy" id="447679"/>
    <lineage>
        <taxon>Bacteria</taxon>
        <taxon>Pseudomonadati</taxon>
        <taxon>Bacteroidota</taxon>
        <taxon>Cytophagia</taxon>
        <taxon>Cytophagales</taxon>
        <taxon>Reichenbachiellaceae</taxon>
        <taxon>Ekhidna</taxon>
    </lineage>
</organism>
<dbReference type="Pfam" id="PF25583">
    <property type="entry name" value="WCX"/>
    <property type="match status" value="1"/>
</dbReference>
<dbReference type="InterPro" id="IPR036390">
    <property type="entry name" value="WH_DNA-bd_sf"/>
</dbReference>
<dbReference type="OrthoDB" id="9815009at2"/>
<keyword evidence="5" id="KW-1185">Reference proteome</keyword>
<dbReference type="InterPro" id="IPR036388">
    <property type="entry name" value="WH-like_DNA-bd_sf"/>
</dbReference>
<dbReference type="InterPro" id="IPR051534">
    <property type="entry name" value="CBASS_pafABC_assoc_protein"/>
</dbReference>
<accession>A0A239KM15</accession>
<dbReference type="PANTHER" id="PTHR34580">
    <property type="match status" value="1"/>
</dbReference>
<dbReference type="InterPro" id="IPR057727">
    <property type="entry name" value="WCX_dom"/>
</dbReference>
<name>A0A239KM15_EKHLU</name>
<dbReference type="SUPFAM" id="SSF46785">
    <property type="entry name" value="Winged helix' DNA-binding domain"/>
    <property type="match status" value="1"/>
</dbReference>
<dbReference type="Pfam" id="PF13280">
    <property type="entry name" value="WYL"/>
    <property type="match status" value="1"/>
</dbReference>
<dbReference type="Gene3D" id="1.10.10.10">
    <property type="entry name" value="Winged helix-like DNA-binding domain superfamily/Winged helix DNA-binding domain"/>
    <property type="match status" value="1"/>
</dbReference>
<evidence type="ECO:0000259" key="3">
    <source>
        <dbReference type="Pfam" id="PF25583"/>
    </source>
</evidence>
<dbReference type="InterPro" id="IPR013196">
    <property type="entry name" value="HTH_11"/>
</dbReference>
<dbReference type="EMBL" id="FZPD01000004">
    <property type="protein sequence ID" value="SNT19191.1"/>
    <property type="molecule type" value="Genomic_DNA"/>
</dbReference>
<gene>
    <name evidence="4" type="ORF">SAMN05421640_2766</name>
</gene>
<reference evidence="4 5" key="1">
    <citation type="submission" date="2017-06" db="EMBL/GenBank/DDBJ databases">
        <authorList>
            <person name="Kim H.J."/>
            <person name="Triplett B.A."/>
        </authorList>
    </citation>
    <scope>NUCLEOTIDE SEQUENCE [LARGE SCALE GENOMIC DNA]</scope>
    <source>
        <strain evidence="4 5">DSM 19307</strain>
    </source>
</reference>